<organism evidence="3">
    <name type="scientific">Streptomyces sp. SID14436</name>
    <dbReference type="NCBI Taxonomy" id="2706070"/>
    <lineage>
        <taxon>Bacteria</taxon>
        <taxon>Bacillati</taxon>
        <taxon>Actinomycetota</taxon>
        <taxon>Actinomycetes</taxon>
        <taxon>Kitasatosporales</taxon>
        <taxon>Streptomycetaceae</taxon>
        <taxon>Streptomyces</taxon>
    </lineage>
</organism>
<keyword evidence="1" id="KW-0812">Transmembrane</keyword>
<dbReference type="AlphaFoldDB" id="A0A6G3QNI5"/>
<dbReference type="EMBL" id="JAAGMD010000073">
    <property type="protein sequence ID" value="NEA84941.1"/>
    <property type="molecule type" value="Genomic_DNA"/>
</dbReference>
<evidence type="ECO:0000259" key="2">
    <source>
        <dbReference type="Pfam" id="PF04892"/>
    </source>
</evidence>
<evidence type="ECO:0000313" key="3">
    <source>
        <dbReference type="EMBL" id="NEA84941.1"/>
    </source>
</evidence>
<feature type="transmembrane region" description="Helical" evidence="1">
    <location>
        <begin position="79"/>
        <end position="99"/>
    </location>
</feature>
<gene>
    <name evidence="3" type="ORF">G3I53_02385</name>
</gene>
<reference evidence="3" key="1">
    <citation type="submission" date="2020-01" db="EMBL/GenBank/DDBJ databases">
        <title>Insect and environment-associated Actinomycetes.</title>
        <authorList>
            <person name="Currrie C."/>
            <person name="Chevrette M."/>
            <person name="Carlson C."/>
            <person name="Stubbendieck R."/>
            <person name="Wendt-Pienkowski E."/>
        </authorList>
    </citation>
    <scope>NUCLEOTIDE SEQUENCE</scope>
    <source>
        <strain evidence="3">SID14436</strain>
    </source>
</reference>
<dbReference type="RefSeq" id="WP_164332758.1">
    <property type="nucleotide sequence ID" value="NZ_JAAGMD010000073.1"/>
</dbReference>
<dbReference type="InterPro" id="IPR006976">
    <property type="entry name" value="VanZ-like"/>
</dbReference>
<feature type="transmembrane region" description="Helical" evidence="1">
    <location>
        <begin position="138"/>
        <end position="155"/>
    </location>
</feature>
<protein>
    <submittedName>
        <fullName evidence="3">VanZ family protein</fullName>
    </submittedName>
</protein>
<feature type="transmembrane region" description="Helical" evidence="1">
    <location>
        <begin position="106"/>
        <end position="126"/>
    </location>
</feature>
<feature type="domain" description="VanZ-like" evidence="2">
    <location>
        <begin position="70"/>
        <end position="153"/>
    </location>
</feature>
<dbReference type="Pfam" id="PF04892">
    <property type="entry name" value="VanZ"/>
    <property type="match status" value="1"/>
</dbReference>
<proteinExistence type="predicted"/>
<sequence length="170" mass="17449">MALLLAPLAVTALLVLETRWAEGMRTAGRIGLVLYASVVIAATFSLSPAETGGGGLSFGSLGYLQSGGENLGSMEKDMIVRQSLANLLMFVPLPVLISLSRPGTRAWVTLGSCVTLTFVIETVQFLVGGGRVADAEDFLLNSLGAGAGLLVLATARRLAALARSSSSAAP</sequence>
<keyword evidence="1" id="KW-1133">Transmembrane helix</keyword>
<name>A0A6G3QNI5_9ACTN</name>
<accession>A0A6G3QNI5</accession>
<keyword evidence="1" id="KW-0472">Membrane</keyword>
<comment type="caution">
    <text evidence="3">The sequence shown here is derived from an EMBL/GenBank/DDBJ whole genome shotgun (WGS) entry which is preliminary data.</text>
</comment>
<evidence type="ECO:0000256" key="1">
    <source>
        <dbReference type="SAM" id="Phobius"/>
    </source>
</evidence>